<keyword evidence="4" id="KW-0479">Metal-binding</keyword>
<comment type="similarity">
    <text evidence="2">Belongs to the HdrA family.</text>
</comment>
<dbReference type="Gene3D" id="3.30.70.20">
    <property type="match status" value="2"/>
</dbReference>
<feature type="domain" description="4Fe-4S ferredoxin-type" evidence="9">
    <location>
        <begin position="241"/>
        <end position="270"/>
    </location>
</feature>
<dbReference type="InterPro" id="IPR036188">
    <property type="entry name" value="FAD/NAD-bd_sf"/>
</dbReference>
<keyword evidence="5" id="KW-0285">Flavoprotein</keyword>
<dbReference type="GO" id="GO:0046872">
    <property type="term" value="F:metal ion binding"/>
    <property type="evidence" value="ECO:0007669"/>
    <property type="project" value="UniProtKB-KW"/>
</dbReference>
<dbReference type="SUPFAM" id="SSF51905">
    <property type="entry name" value="FAD/NAD(P)-binding domain"/>
    <property type="match status" value="1"/>
</dbReference>
<dbReference type="Pfam" id="PF13187">
    <property type="entry name" value="Fer4_9"/>
    <property type="match status" value="1"/>
</dbReference>
<evidence type="ECO:0000313" key="10">
    <source>
        <dbReference type="EMBL" id="MBM3317514.1"/>
    </source>
</evidence>
<evidence type="ECO:0000256" key="8">
    <source>
        <dbReference type="ARBA" id="ARBA00023014"/>
    </source>
</evidence>
<accession>A0A937XBF5</accession>
<name>A0A937XBF5_UNCEI</name>
<reference evidence="10" key="1">
    <citation type="submission" date="2019-03" db="EMBL/GenBank/DDBJ databases">
        <title>Lake Tanganyika Metagenome-Assembled Genomes (MAGs).</title>
        <authorList>
            <person name="Tran P."/>
        </authorList>
    </citation>
    <scope>NUCLEOTIDE SEQUENCE</scope>
    <source>
        <strain evidence="10">M_DeepCast_400m_m2_100</strain>
    </source>
</reference>
<dbReference type="PROSITE" id="PS00198">
    <property type="entry name" value="4FE4S_FER_1"/>
    <property type="match status" value="1"/>
</dbReference>
<proteinExistence type="inferred from homology"/>
<keyword evidence="8" id="KW-0411">Iron-sulfur</keyword>
<protein>
    <submittedName>
        <fullName evidence="10">CoB--CoM heterodisulfide reductase iron-sulfur subunit A family protein</fullName>
    </submittedName>
</protein>
<comment type="cofactor">
    <cofactor evidence="1">
        <name>FAD</name>
        <dbReference type="ChEBI" id="CHEBI:57692"/>
    </cofactor>
</comment>
<feature type="non-terminal residue" evidence="10">
    <location>
        <position position="1"/>
    </location>
</feature>
<dbReference type="PANTHER" id="PTHR43498">
    <property type="entry name" value="FERREDOXIN:COB-COM HETERODISULFIDE REDUCTASE SUBUNIT A"/>
    <property type="match status" value="1"/>
</dbReference>
<gene>
    <name evidence="10" type="ORF">FJY75_06635</name>
</gene>
<evidence type="ECO:0000256" key="2">
    <source>
        <dbReference type="ARBA" id="ARBA00006561"/>
    </source>
</evidence>
<sequence length="318" mass="34765">IRHGVAVVATGAGALEPSEYGRGGHPGVLTHQELDRRLIDRDPELARLRAAVFIQCVGSREPERPYCSRVCCTHSIESALALKELNPELDAYVLYRDIRSYGLRERVYERARREGVKFIRFDPGAKPEVQPDGEGLLVRVRDAALHQDWEIRADLVTLAAAIVPYADESLAQMFKVPLTEQGFFLEAHVKLGPSEFATDGVFLCGLAHYPKGIDESIAQGRAAASRAMTLLARRSIHVSGTVAYVDPRHCSSCGVCVAVCPYSAPRLLESGPWAGKSEINPILCKGCGLCVAACRSNAIFARGFSEEQIMAQIEEAFV</sequence>
<dbReference type="GO" id="GO:0016491">
    <property type="term" value="F:oxidoreductase activity"/>
    <property type="evidence" value="ECO:0007669"/>
    <property type="project" value="UniProtKB-KW"/>
</dbReference>
<dbReference type="InterPro" id="IPR039650">
    <property type="entry name" value="HdrA-like"/>
</dbReference>
<dbReference type="InterPro" id="IPR017896">
    <property type="entry name" value="4Fe4S_Fe-S-bd"/>
</dbReference>
<keyword evidence="7" id="KW-0408">Iron</keyword>
<feature type="domain" description="4Fe-4S ferredoxin-type" evidence="9">
    <location>
        <begin position="275"/>
        <end position="304"/>
    </location>
</feature>
<evidence type="ECO:0000256" key="7">
    <source>
        <dbReference type="ARBA" id="ARBA00023004"/>
    </source>
</evidence>
<evidence type="ECO:0000256" key="6">
    <source>
        <dbReference type="ARBA" id="ARBA00023002"/>
    </source>
</evidence>
<keyword evidence="6" id="KW-0560">Oxidoreductase</keyword>
<keyword evidence="3" id="KW-0004">4Fe-4S</keyword>
<dbReference type="Proteomes" id="UP000748308">
    <property type="component" value="Unassembled WGS sequence"/>
</dbReference>
<evidence type="ECO:0000256" key="1">
    <source>
        <dbReference type="ARBA" id="ARBA00001974"/>
    </source>
</evidence>
<keyword evidence="5" id="KW-0274">FAD</keyword>
<dbReference type="EMBL" id="VGIY01000136">
    <property type="protein sequence ID" value="MBM3317514.1"/>
    <property type="molecule type" value="Genomic_DNA"/>
</dbReference>
<dbReference type="GO" id="GO:0051539">
    <property type="term" value="F:4 iron, 4 sulfur cluster binding"/>
    <property type="evidence" value="ECO:0007669"/>
    <property type="project" value="UniProtKB-KW"/>
</dbReference>
<comment type="caution">
    <text evidence="10">The sequence shown here is derived from an EMBL/GenBank/DDBJ whole genome shotgun (WGS) entry which is preliminary data.</text>
</comment>
<evidence type="ECO:0000256" key="3">
    <source>
        <dbReference type="ARBA" id="ARBA00022485"/>
    </source>
</evidence>
<evidence type="ECO:0000313" key="11">
    <source>
        <dbReference type="Proteomes" id="UP000748308"/>
    </source>
</evidence>
<dbReference type="SUPFAM" id="SSF54862">
    <property type="entry name" value="4Fe-4S ferredoxins"/>
    <property type="match status" value="1"/>
</dbReference>
<dbReference type="AlphaFoldDB" id="A0A937XBF5"/>
<evidence type="ECO:0000256" key="5">
    <source>
        <dbReference type="ARBA" id="ARBA00022827"/>
    </source>
</evidence>
<dbReference type="PROSITE" id="PS51379">
    <property type="entry name" value="4FE4S_FER_2"/>
    <property type="match status" value="2"/>
</dbReference>
<organism evidence="10 11">
    <name type="scientific">Eiseniibacteriota bacterium</name>
    <dbReference type="NCBI Taxonomy" id="2212470"/>
    <lineage>
        <taxon>Bacteria</taxon>
        <taxon>Candidatus Eiseniibacteriota</taxon>
    </lineage>
</organism>
<dbReference type="InterPro" id="IPR017900">
    <property type="entry name" value="4Fe4S_Fe_S_CS"/>
</dbReference>
<dbReference type="PANTHER" id="PTHR43498:SF1">
    <property type="entry name" value="COB--COM HETERODISULFIDE REDUCTASE IRON-SULFUR SUBUNIT A"/>
    <property type="match status" value="1"/>
</dbReference>
<evidence type="ECO:0000256" key="4">
    <source>
        <dbReference type="ARBA" id="ARBA00022723"/>
    </source>
</evidence>
<evidence type="ECO:0000259" key="9">
    <source>
        <dbReference type="PROSITE" id="PS51379"/>
    </source>
</evidence>